<proteinExistence type="predicted"/>
<evidence type="ECO:0000313" key="1">
    <source>
        <dbReference type="EMBL" id="OMO86655.1"/>
    </source>
</evidence>
<reference evidence="1 2" key="1">
    <citation type="submission" date="2013-09" db="EMBL/GenBank/DDBJ databases">
        <title>Corchorus capsularis genome sequencing.</title>
        <authorList>
            <person name="Alam M."/>
            <person name="Haque M.S."/>
            <person name="Islam M.S."/>
            <person name="Emdad E.M."/>
            <person name="Islam M.M."/>
            <person name="Ahmed B."/>
            <person name="Halim A."/>
            <person name="Hossen Q.M.M."/>
            <person name="Hossain M.Z."/>
            <person name="Ahmed R."/>
            <person name="Khan M.M."/>
            <person name="Islam R."/>
            <person name="Rashid M.M."/>
            <person name="Khan S.A."/>
            <person name="Rahman M.S."/>
            <person name="Alam M."/>
        </authorList>
    </citation>
    <scope>NUCLEOTIDE SEQUENCE [LARGE SCALE GENOMIC DNA]</scope>
    <source>
        <strain evidence="2">cv. CVL-1</strain>
        <tissue evidence="1">Whole seedling</tissue>
    </source>
</reference>
<dbReference type="EMBL" id="AWWV01009422">
    <property type="protein sequence ID" value="OMO86655.1"/>
    <property type="molecule type" value="Genomic_DNA"/>
</dbReference>
<organism evidence="1 2">
    <name type="scientific">Corchorus capsularis</name>
    <name type="common">Jute</name>
    <dbReference type="NCBI Taxonomy" id="210143"/>
    <lineage>
        <taxon>Eukaryota</taxon>
        <taxon>Viridiplantae</taxon>
        <taxon>Streptophyta</taxon>
        <taxon>Embryophyta</taxon>
        <taxon>Tracheophyta</taxon>
        <taxon>Spermatophyta</taxon>
        <taxon>Magnoliopsida</taxon>
        <taxon>eudicotyledons</taxon>
        <taxon>Gunneridae</taxon>
        <taxon>Pentapetalae</taxon>
        <taxon>rosids</taxon>
        <taxon>malvids</taxon>
        <taxon>Malvales</taxon>
        <taxon>Malvaceae</taxon>
        <taxon>Grewioideae</taxon>
        <taxon>Apeibeae</taxon>
        <taxon>Corchorus</taxon>
    </lineage>
</organism>
<accession>A0A1R3IVP5</accession>
<evidence type="ECO:0000313" key="2">
    <source>
        <dbReference type="Proteomes" id="UP000188268"/>
    </source>
</evidence>
<protein>
    <submittedName>
        <fullName evidence="1">Uncharacterized protein</fullName>
    </submittedName>
</protein>
<dbReference type="Gramene" id="OMO86655">
    <property type="protein sequence ID" value="OMO86655"/>
    <property type="gene ID" value="CCACVL1_09538"/>
</dbReference>
<dbReference type="AlphaFoldDB" id="A0A1R3IVP5"/>
<dbReference type="Proteomes" id="UP000188268">
    <property type="component" value="Unassembled WGS sequence"/>
</dbReference>
<feature type="non-terminal residue" evidence="1">
    <location>
        <position position="1"/>
    </location>
</feature>
<gene>
    <name evidence="1" type="ORF">CCACVL1_09538</name>
</gene>
<keyword evidence="2" id="KW-1185">Reference proteome</keyword>
<sequence>PHQRSPDSRPQQQHQIRLLRRVRAGILERFVS</sequence>
<comment type="caution">
    <text evidence="1">The sequence shown here is derived from an EMBL/GenBank/DDBJ whole genome shotgun (WGS) entry which is preliminary data.</text>
</comment>
<name>A0A1R3IVP5_COCAP</name>